<dbReference type="InterPro" id="IPR006317">
    <property type="entry name" value="Ubiquinol_cyt_c_Rdtase_Fe-S-su"/>
</dbReference>
<dbReference type="EC" id="7.1.1.8" evidence="5 20"/>
<evidence type="ECO:0000256" key="12">
    <source>
        <dbReference type="ARBA" id="ARBA00022967"/>
    </source>
</evidence>
<dbReference type="SUPFAM" id="SSF50022">
    <property type="entry name" value="ISP domain"/>
    <property type="match status" value="1"/>
</dbReference>
<accession>A0ABV4AL99</accession>
<evidence type="ECO:0000256" key="1">
    <source>
        <dbReference type="ARBA" id="ARBA00002444"/>
    </source>
</evidence>
<evidence type="ECO:0000256" key="17">
    <source>
        <dbReference type="ARBA" id="ARBA00023136"/>
    </source>
</evidence>
<comment type="subcellular location">
    <subcellularLocation>
        <location evidence="2">Cell membrane</location>
        <topology evidence="2">Single-pass membrane protein</topology>
    </subcellularLocation>
</comment>
<keyword evidence="24" id="KW-1185">Reference proteome</keyword>
<keyword evidence="13 20" id="KW-0249">Electron transport</keyword>
<organism evidence="23 24">
    <name type="scientific">Isoalcanivorax beigongshangi</name>
    <dbReference type="NCBI Taxonomy" id="3238810"/>
    <lineage>
        <taxon>Bacteria</taxon>
        <taxon>Pseudomonadati</taxon>
        <taxon>Pseudomonadota</taxon>
        <taxon>Gammaproteobacteria</taxon>
        <taxon>Oceanospirillales</taxon>
        <taxon>Alcanivoracaceae</taxon>
        <taxon>Isoalcanivorax</taxon>
    </lineage>
</organism>
<evidence type="ECO:0000256" key="20">
    <source>
        <dbReference type="RuleBase" id="RU004494"/>
    </source>
</evidence>
<comment type="catalytic activity">
    <reaction evidence="19 20">
        <text>a quinol + 2 Fe(III)-[cytochrome c](out) = a quinone + 2 Fe(II)-[cytochrome c](out) + 2 H(+)(out)</text>
        <dbReference type="Rhea" id="RHEA:11484"/>
        <dbReference type="Rhea" id="RHEA-COMP:10350"/>
        <dbReference type="Rhea" id="RHEA-COMP:14399"/>
        <dbReference type="ChEBI" id="CHEBI:15378"/>
        <dbReference type="ChEBI" id="CHEBI:24646"/>
        <dbReference type="ChEBI" id="CHEBI:29033"/>
        <dbReference type="ChEBI" id="CHEBI:29034"/>
        <dbReference type="ChEBI" id="CHEBI:132124"/>
        <dbReference type="EC" id="7.1.1.8"/>
    </reaction>
</comment>
<keyword evidence="11" id="KW-0479">Metal-binding</keyword>
<comment type="caution">
    <text evidence="23">The sequence shown here is derived from an EMBL/GenBank/DDBJ whole genome shotgun (WGS) entry which is preliminary data.</text>
</comment>
<evidence type="ECO:0000256" key="3">
    <source>
        <dbReference type="ARBA" id="ARBA00010651"/>
    </source>
</evidence>
<keyword evidence="14 20" id="KW-1133">Transmembrane helix</keyword>
<evidence type="ECO:0000256" key="2">
    <source>
        <dbReference type="ARBA" id="ARBA00004162"/>
    </source>
</evidence>
<evidence type="ECO:0000256" key="9">
    <source>
        <dbReference type="ARBA" id="ARBA00022692"/>
    </source>
</evidence>
<protein>
    <recommendedName>
        <fullName evidence="6 20">Ubiquinol-cytochrome c reductase iron-sulfur subunit</fullName>
        <ecNumber evidence="5 20">7.1.1.8</ecNumber>
    </recommendedName>
</protein>
<dbReference type="InterPro" id="IPR005805">
    <property type="entry name" value="Rieske_Fe-S_prot_C"/>
</dbReference>
<dbReference type="InterPro" id="IPR017941">
    <property type="entry name" value="Rieske_2Fe-2S"/>
</dbReference>
<comment type="subunit">
    <text evidence="4 21">The main subunits of complex b-c1 are: cytochrome b, cytochrome c1 and the Rieske protein.</text>
</comment>
<evidence type="ECO:0000256" key="21">
    <source>
        <dbReference type="RuleBase" id="RU004497"/>
    </source>
</evidence>
<keyword evidence="15" id="KW-0408">Iron</keyword>
<dbReference type="NCBIfam" id="TIGR01416">
    <property type="entry name" value="Rieske_proteo"/>
    <property type="match status" value="1"/>
</dbReference>
<evidence type="ECO:0000313" key="23">
    <source>
        <dbReference type="EMBL" id="MEY1662638.1"/>
    </source>
</evidence>
<dbReference type="EMBL" id="JBGCUO010000001">
    <property type="protein sequence ID" value="MEY1662638.1"/>
    <property type="molecule type" value="Genomic_DNA"/>
</dbReference>
<keyword evidence="12" id="KW-1278">Translocase</keyword>
<dbReference type="Gene3D" id="1.20.5.510">
    <property type="entry name" value="Single helix bin"/>
    <property type="match status" value="1"/>
</dbReference>
<sequence length="196" mass="21085">MSKDGVNTSRRTFLIGLTSAVGAVGAVGVAVPFVKSWQPSARAENAGAPVEIDISKLEQGQRVVREWRGQPVWVVRRSDEMLRGLDALAQSGDLVDPQSEVQQQPDYATNAYRSIKPEVLVLIGTCTHLGCSPTFTPQPTVQLAHGGFFCPCHGSKFDFAGRVYRSVPAPKNLLVPPHSYLSEQVVIIGSEEGATA</sequence>
<keyword evidence="10" id="KW-0001">2Fe-2S</keyword>
<dbReference type="CDD" id="cd03470">
    <property type="entry name" value="Rieske_cytochrome_bc1"/>
    <property type="match status" value="1"/>
</dbReference>
<feature type="domain" description="Rieske" evidence="22">
    <location>
        <begin position="86"/>
        <end position="187"/>
    </location>
</feature>
<keyword evidence="7 20" id="KW-0813">Transport</keyword>
<comment type="miscellaneous">
    <text evidence="20">The Rieske protein is a high potential 2Fe-2S protein.</text>
</comment>
<evidence type="ECO:0000256" key="14">
    <source>
        <dbReference type="ARBA" id="ARBA00022989"/>
    </source>
</evidence>
<keyword evidence="9 20" id="KW-0812">Transmembrane</keyword>
<evidence type="ECO:0000256" key="10">
    <source>
        <dbReference type="ARBA" id="ARBA00022714"/>
    </source>
</evidence>
<keyword evidence="18" id="KW-1015">Disulfide bond</keyword>
<evidence type="ECO:0000256" key="18">
    <source>
        <dbReference type="ARBA" id="ARBA00023157"/>
    </source>
</evidence>
<comment type="similarity">
    <text evidence="3">Belongs to the Rieske iron-sulfur protein family.</text>
</comment>
<dbReference type="InterPro" id="IPR036922">
    <property type="entry name" value="Rieske_2Fe-2S_sf"/>
</dbReference>
<evidence type="ECO:0000256" key="16">
    <source>
        <dbReference type="ARBA" id="ARBA00023014"/>
    </source>
</evidence>
<evidence type="ECO:0000256" key="13">
    <source>
        <dbReference type="ARBA" id="ARBA00022982"/>
    </source>
</evidence>
<comment type="cofactor">
    <cofactor evidence="20">
        <name>[2Fe-2S] cluster</name>
        <dbReference type="ChEBI" id="CHEBI:190135"/>
    </cofactor>
    <text evidence="20">Binds 1 [2Fe-2S] cluster per subunit.</text>
</comment>
<evidence type="ECO:0000256" key="8">
    <source>
        <dbReference type="ARBA" id="ARBA00022475"/>
    </source>
</evidence>
<evidence type="ECO:0000256" key="7">
    <source>
        <dbReference type="ARBA" id="ARBA00022448"/>
    </source>
</evidence>
<name>A0ABV4AL99_9GAMM</name>
<comment type="function">
    <text evidence="1">Component of the ubiquinol-cytochrome c reductase complex (complex III or cytochrome b-c1 complex), which is a respiratory chain that generates an electrochemical potential coupled to ATP synthesis.</text>
</comment>
<reference evidence="23 24" key="1">
    <citation type="submission" date="2024-07" db="EMBL/GenBank/DDBJ databases">
        <authorList>
            <person name="Ren Q."/>
        </authorList>
    </citation>
    <scope>NUCLEOTIDE SEQUENCE [LARGE SCALE GENOMIC DNA]</scope>
    <source>
        <strain evidence="23 24">REN37</strain>
    </source>
</reference>
<dbReference type="Pfam" id="PF00355">
    <property type="entry name" value="Rieske"/>
    <property type="match status" value="1"/>
</dbReference>
<keyword evidence="17 20" id="KW-0472">Membrane</keyword>
<dbReference type="PRINTS" id="PR00162">
    <property type="entry name" value="RIESKE"/>
</dbReference>
<evidence type="ECO:0000256" key="4">
    <source>
        <dbReference type="ARBA" id="ARBA00011649"/>
    </source>
</evidence>
<feature type="transmembrane region" description="Helical" evidence="20">
    <location>
        <begin position="12"/>
        <end position="34"/>
    </location>
</feature>
<dbReference type="PANTHER" id="PTHR10134">
    <property type="entry name" value="CYTOCHROME B-C1 COMPLEX SUBUNIT RIESKE, MITOCHONDRIAL"/>
    <property type="match status" value="1"/>
</dbReference>
<evidence type="ECO:0000256" key="6">
    <source>
        <dbReference type="ARBA" id="ARBA00019816"/>
    </source>
</evidence>
<keyword evidence="8" id="KW-1003">Cell membrane</keyword>
<gene>
    <name evidence="23" type="primary">petA</name>
    <name evidence="23" type="ORF">AB5I84_10810</name>
</gene>
<proteinExistence type="inferred from homology"/>
<dbReference type="InterPro" id="IPR006311">
    <property type="entry name" value="TAT_signal"/>
</dbReference>
<evidence type="ECO:0000256" key="19">
    <source>
        <dbReference type="ARBA" id="ARBA00029351"/>
    </source>
</evidence>
<dbReference type="Proteomes" id="UP001562065">
    <property type="component" value="Unassembled WGS sequence"/>
</dbReference>
<evidence type="ECO:0000313" key="24">
    <source>
        <dbReference type="Proteomes" id="UP001562065"/>
    </source>
</evidence>
<dbReference type="Pfam" id="PF10399">
    <property type="entry name" value="UCR_Fe-S_N"/>
    <property type="match status" value="1"/>
</dbReference>
<dbReference type="PROSITE" id="PS51318">
    <property type="entry name" value="TAT"/>
    <property type="match status" value="1"/>
</dbReference>
<dbReference type="PROSITE" id="PS51296">
    <property type="entry name" value="RIESKE"/>
    <property type="match status" value="1"/>
</dbReference>
<evidence type="ECO:0000259" key="22">
    <source>
        <dbReference type="PROSITE" id="PS51296"/>
    </source>
</evidence>
<dbReference type="InterPro" id="IPR014349">
    <property type="entry name" value="Rieske_Fe-S_prot"/>
</dbReference>
<evidence type="ECO:0000256" key="11">
    <source>
        <dbReference type="ARBA" id="ARBA00022723"/>
    </source>
</evidence>
<keyword evidence="16" id="KW-0411">Iron-sulfur</keyword>
<dbReference type="Gene3D" id="2.102.10.10">
    <property type="entry name" value="Rieske [2Fe-2S] iron-sulphur domain"/>
    <property type="match status" value="1"/>
</dbReference>
<dbReference type="RefSeq" id="WP_369455868.1">
    <property type="nucleotide sequence ID" value="NZ_JBGCUO010000001.1"/>
</dbReference>
<evidence type="ECO:0000256" key="5">
    <source>
        <dbReference type="ARBA" id="ARBA00012951"/>
    </source>
</evidence>
<evidence type="ECO:0000256" key="15">
    <source>
        <dbReference type="ARBA" id="ARBA00023004"/>
    </source>
</evidence>
<dbReference type="InterPro" id="IPR019470">
    <property type="entry name" value="Ubiq_cytC_Rdtase_Fe-S_su_TAT"/>
</dbReference>